<organism evidence="2 3">
    <name type="scientific">Caerostris extrusa</name>
    <name type="common">Bark spider</name>
    <name type="synonym">Caerostris bankana</name>
    <dbReference type="NCBI Taxonomy" id="172846"/>
    <lineage>
        <taxon>Eukaryota</taxon>
        <taxon>Metazoa</taxon>
        <taxon>Ecdysozoa</taxon>
        <taxon>Arthropoda</taxon>
        <taxon>Chelicerata</taxon>
        <taxon>Arachnida</taxon>
        <taxon>Araneae</taxon>
        <taxon>Araneomorphae</taxon>
        <taxon>Entelegynae</taxon>
        <taxon>Araneoidea</taxon>
        <taxon>Araneidae</taxon>
        <taxon>Caerostris</taxon>
    </lineage>
</organism>
<protein>
    <submittedName>
        <fullName evidence="2">Uncharacterized protein</fullName>
    </submittedName>
</protein>
<dbReference type="Proteomes" id="UP001054945">
    <property type="component" value="Unassembled WGS sequence"/>
</dbReference>
<evidence type="ECO:0000256" key="1">
    <source>
        <dbReference type="SAM" id="MobiDB-lite"/>
    </source>
</evidence>
<proteinExistence type="predicted"/>
<feature type="region of interest" description="Disordered" evidence="1">
    <location>
        <begin position="1"/>
        <end position="24"/>
    </location>
</feature>
<sequence>MFEGAGPAINGFEDTNLKEASPPPPAAANYYKKKKFCTVDLALSKCNSQSFNSLHFLDKSASSVHNMRWVEKAKAVLIPLMSKSHFENKMVDIGTRSLTFTTRLISWVFTNVTTDVRLLLKVDLEDILFLT</sequence>
<reference evidence="2 3" key="1">
    <citation type="submission" date="2021-06" db="EMBL/GenBank/DDBJ databases">
        <title>Caerostris extrusa draft genome.</title>
        <authorList>
            <person name="Kono N."/>
            <person name="Arakawa K."/>
        </authorList>
    </citation>
    <scope>NUCLEOTIDE SEQUENCE [LARGE SCALE GENOMIC DNA]</scope>
</reference>
<dbReference type="EMBL" id="BPLR01015391">
    <property type="protein sequence ID" value="GIY75801.1"/>
    <property type="molecule type" value="Genomic_DNA"/>
</dbReference>
<evidence type="ECO:0000313" key="2">
    <source>
        <dbReference type="EMBL" id="GIY75801.1"/>
    </source>
</evidence>
<keyword evidence="3" id="KW-1185">Reference proteome</keyword>
<name>A0AAV4VZA3_CAEEX</name>
<accession>A0AAV4VZA3</accession>
<gene>
    <name evidence="2" type="ORF">CEXT_531681</name>
</gene>
<comment type="caution">
    <text evidence="2">The sequence shown here is derived from an EMBL/GenBank/DDBJ whole genome shotgun (WGS) entry which is preliminary data.</text>
</comment>
<evidence type="ECO:0000313" key="3">
    <source>
        <dbReference type="Proteomes" id="UP001054945"/>
    </source>
</evidence>
<dbReference type="AlphaFoldDB" id="A0AAV4VZA3"/>